<dbReference type="GO" id="GO:0008137">
    <property type="term" value="F:NADH dehydrogenase (ubiquinone) activity"/>
    <property type="evidence" value="ECO:0007669"/>
    <property type="project" value="UniProtKB-UniRule"/>
</dbReference>
<keyword evidence="12 17" id="KW-0520">NAD</keyword>
<keyword evidence="11 17" id="KW-1133">Transmembrane helix</keyword>
<evidence type="ECO:0000256" key="1">
    <source>
        <dbReference type="ARBA" id="ARBA00003257"/>
    </source>
</evidence>
<comment type="function">
    <text evidence="1">Core subunit of the mitochondrial membrane respiratory chain NADH dehydrogenase (Complex I) that is believed to belong to the minimal assembly required for catalysis. Complex I functions in the transfer of electrons from NADH to the respiratory chain. The immediate electron acceptor for the enzyme is believed to be ubiquinone.</text>
</comment>
<evidence type="ECO:0000256" key="15">
    <source>
        <dbReference type="ARBA" id="ARBA00023136"/>
    </source>
</evidence>
<dbReference type="GO" id="GO:0015990">
    <property type="term" value="P:electron transport coupled proton transport"/>
    <property type="evidence" value="ECO:0007669"/>
    <property type="project" value="TreeGrafter"/>
</dbReference>
<dbReference type="GO" id="GO:0031966">
    <property type="term" value="C:mitochondrial membrane"/>
    <property type="evidence" value="ECO:0007669"/>
    <property type="project" value="UniProtKB-SubCell"/>
</dbReference>
<dbReference type="PRINTS" id="PR01437">
    <property type="entry name" value="NUOXDRDTASE4"/>
</dbReference>
<feature type="transmembrane region" description="Helical" evidence="17">
    <location>
        <begin position="302"/>
        <end position="325"/>
    </location>
</feature>
<reference evidence="20" key="2">
    <citation type="submission" date="2016-10" db="EMBL/GenBank/DDBJ databases">
        <title>Complete mitochondrial genomes of 50 helminths species.</title>
        <authorList>
            <person name="Kikuchi T."/>
            <person name="Holroyd N."/>
            <person name="Berriman M."/>
        </authorList>
    </citation>
    <scope>NUCLEOTIDE SEQUENCE</scope>
</reference>
<feature type="transmembrane region" description="Helical" evidence="17">
    <location>
        <begin position="160"/>
        <end position="180"/>
    </location>
</feature>
<evidence type="ECO:0000256" key="4">
    <source>
        <dbReference type="ARBA" id="ARBA00012944"/>
    </source>
</evidence>
<comment type="function">
    <text evidence="17">Core subunit of the mitochondrial membrane respiratory chain NADH dehydrogenase (Complex I) which catalyzes electron transfer from NADH through the respiratory chain, using ubiquinone as an electron acceptor. Essential for the catalytic activity and assembly of complex I.</text>
</comment>
<evidence type="ECO:0000256" key="7">
    <source>
        <dbReference type="ARBA" id="ARBA00022660"/>
    </source>
</evidence>
<gene>
    <name evidence="19" type="primary">ND4</name>
</gene>
<evidence type="ECO:0000256" key="6">
    <source>
        <dbReference type="ARBA" id="ARBA00022448"/>
    </source>
</evidence>
<dbReference type="AlphaFoldDB" id="G3LUG8"/>
<dbReference type="GO" id="GO:0048039">
    <property type="term" value="F:ubiquinone binding"/>
    <property type="evidence" value="ECO:0007669"/>
    <property type="project" value="TreeGrafter"/>
</dbReference>
<dbReference type="GO" id="GO:0003954">
    <property type="term" value="F:NADH dehydrogenase activity"/>
    <property type="evidence" value="ECO:0007669"/>
    <property type="project" value="TreeGrafter"/>
</dbReference>
<evidence type="ECO:0000256" key="11">
    <source>
        <dbReference type="ARBA" id="ARBA00022989"/>
    </source>
</evidence>
<protein>
    <recommendedName>
        <fullName evidence="5 17">NADH-ubiquinone oxidoreductase chain 4</fullName>
        <ecNumber evidence="4 17">7.1.1.2</ecNumber>
    </recommendedName>
</protein>
<comment type="subcellular location">
    <subcellularLocation>
        <location evidence="2 17">Mitochondrion membrane</location>
        <topology evidence="2 17">Multi-pass membrane protein</topology>
    </subcellularLocation>
</comment>
<keyword evidence="10 17" id="KW-0249">Electron transport</keyword>
<evidence type="ECO:0000256" key="9">
    <source>
        <dbReference type="ARBA" id="ARBA00022967"/>
    </source>
</evidence>
<feature type="transmembrane region" description="Helical" evidence="17">
    <location>
        <begin position="45"/>
        <end position="64"/>
    </location>
</feature>
<dbReference type="RefSeq" id="YP_004857906.1">
    <property type="nucleotide sequence ID" value="NC_016019.1"/>
</dbReference>
<dbReference type="EC" id="7.1.1.2" evidence="4 17"/>
<evidence type="ECO:0000256" key="3">
    <source>
        <dbReference type="ARBA" id="ARBA00009025"/>
    </source>
</evidence>
<evidence type="ECO:0000256" key="17">
    <source>
        <dbReference type="RuleBase" id="RU003297"/>
    </source>
</evidence>
<dbReference type="Pfam" id="PF00361">
    <property type="entry name" value="Proton_antipo_M"/>
    <property type="match status" value="1"/>
</dbReference>
<dbReference type="CTD" id="4538"/>
<evidence type="ECO:0000256" key="8">
    <source>
        <dbReference type="ARBA" id="ARBA00022692"/>
    </source>
</evidence>
<keyword evidence="7 17" id="KW-0679">Respiratory chain</keyword>
<feature type="domain" description="NADH:quinone oxidoreductase/Mrp antiporter transmembrane" evidence="18">
    <location>
        <begin position="87"/>
        <end position="357"/>
    </location>
</feature>
<evidence type="ECO:0000259" key="18">
    <source>
        <dbReference type="Pfam" id="PF00361"/>
    </source>
</evidence>
<evidence type="ECO:0000256" key="10">
    <source>
        <dbReference type="ARBA" id="ARBA00022982"/>
    </source>
</evidence>
<accession>G3LUG8</accession>
<reference evidence="19" key="1">
    <citation type="submission" date="2011-08" db="EMBL/GenBank/DDBJ databases">
        <title>Complete sequence of Guinea worm mitochondrion.</title>
        <authorList>
            <person name="Perelygin A.A."/>
            <person name="Frace M.A."/>
            <person name="Zharkikh A.A."/>
            <person name="Eberhard M.L."/>
            <person name="Pieniazek N.J."/>
        </authorList>
    </citation>
    <scope>NUCLEOTIDE SEQUENCE</scope>
</reference>
<dbReference type="GeneID" id="11162887"/>
<keyword evidence="8 17" id="KW-0812">Transmembrane</keyword>
<keyword evidence="14 17" id="KW-0496">Mitochondrion</keyword>
<keyword evidence="15 17" id="KW-0472">Membrane</keyword>
<keyword evidence="6 17" id="KW-0813">Transport</keyword>
<keyword evidence="13 17" id="KW-0830">Ubiquinone</keyword>
<name>G3LUG8_DRAME</name>
<evidence type="ECO:0000256" key="5">
    <source>
        <dbReference type="ARBA" id="ARBA00021006"/>
    </source>
</evidence>
<evidence type="ECO:0000256" key="16">
    <source>
        <dbReference type="ARBA" id="ARBA00049551"/>
    </source>
</evidence>
<dbReference type="PANTHER" id="PTHR43507:SF20">
    <property type="entry name" value="NADH-UBIQUINONE OXIDOREDUCTASE CHAIN 4"/>
    <property type="match status" value="1"/>
</dbReference>
<feature type="transmembrane region" description="Helical" evidence="17">
    <location>
        <begin position="216"/>
        <end position="239"/>
    </location>
</feature>
<keyword evidence="9" id="KW-1278">Translocase</keyword>
<evidence type="ECO:0000256" key="14">
    <source>
        <dbReference type="ARBA" id="ARBA00023128"/>
    </source>
</evidence>
<feature type="transmembrane region" description="Helical" evidence="17">
    <location>
        <begin position="118"/>
        <end position="140"/>
    </location>
</feature>
<feature type="transmembrane region" description="Helical" evidence="17">
    <location>
        <begin position="6"/>
        <end position="33"/>
    </location>
</feature>
<feature type="transmembrane region" description="Helical" evidence="17">
    <location>
        <begin position="379"/>
        <end position="407"/>
    </location>
</feature>
<comment type="catalytic activity">
    <reaction evidence="16 17">
        <text>a ubiquinone + NADH + 5 H(+)(in) = a ubiquinol + NAD(+) + 4 H(+)(out)</text>
        <dbReference type="Rhea" id="RHEA:29091"/>
        <dbReference type="Rhea" id="RHEA-COMP:9565"/>
        <dbReference type="Rhea" id="RHEA-COMP:9566"/>
        <dbReference type="ChEBI" id="CHEBI:15378"/>
        <dbReference type="ChEBI" id="CHEBI:16389"/>
        <dbReference type="ChEBI" id="CHEBI:17976"/>
        <dbReference type="ChEBI" id="CHEBI:57540"/>
        <dbReference type="ChEBI" id="CHEBI:57945"/>
        <dbReference type="EC" id="7.1.1.2"/>
    </reaction>
</comment>
<evidence type="ECO:0000256" key="13">
    <source>
        <dbReference type="ARBA" id="ARBA00023075"/>
    </source>
</evidence>
<dbReference type="GO" id="GO:0042773">
    <property type="term" value="P:ATP synthesis coupled electron transport"/>
    <property type="evidence" value="ECO:0007669"/>
    <property type="project" value="InterPro"/>
</dbReference>
<feature type="transmembrane region" description="Helical" evidence="17">
    <location>
        <begin position="76"/>
        <end position="97"/>
    </location>
</feature>
<dbReference type="InterPro" id="IPR003918">
    <property type="entry name" value="NADH_UbQ_OxRdtase"/>
</dbReference>
<dbReference type="PANTHER" id="PTHR43507">
    <property type="entry name" value="NADH-UBIQUINONE OXIDOREDUCTASE CHAIN 4"/>
    <property type="match status" value="1"/>
</dbReference>
<organism evidence="19">
    <name type="scientific">Dracunculus medinensis</name>
    <name type="common">Guinea worm</name>
    <dbReference type="NCBI Taxonomy" id="318479"/>
    <lineage>
        <taxon>Eukaryota</taxon>
        <taxon>Metazoa</taxon>
        <taxon>Ecdysozoa</taxon>
        <taxon>Nematoda</taxon>
        <taxon>Chromadorea</taxon>
        <taxon>Rhabditida</taxon>
        <taxon>Spirurina</taxon>
        <taxon>Dracunculoidea</taxon>
        <taxon>Dracunculidae</taxon>
        <taxon>Dracunculus</taxon>
    </lineage>
</organism>
<dbReference type="InterPro" id="IPR001750">
    <property type="entry name" value="ND/Mrp_TM"/>
</dbReference>
<evidence type="ECO:0000313" key="19">
    <source>
        <dbReference type="EMBL" id="AEO27234.1"/>
    </source>
</evidence>
<evidence type="ECO:0000256" key="2">
    <source>
        <dbReference type="ARBA" id="ARBA00004225"/>
    </source>
</evidence>
<proteinExistence type="inferred from homology"/>
<evidence type="ECO:0000313" key="20">
    <source>
        <dbReference type="EMBL" id="BAV81412.1"/>
    </source>
</evidence>
<feature type="transmembrane region" description="Helical" evidence="17">
    <location>
        <begin position="246"/>
        <end position="268"/>
    </location>
</feature>
<feature type="transmembrane region" description="Helical" evidence="17">
    <location>
        <begin position="274"/>
        <end position="295"/>
    </location>
</feature>
<geneLocation type="mitochondrion" evidence="19"/>
<dbReference type="EMBL" id="JN555591">
    <property type="protein sequence ID" value="AEO27234.1"/>
    <property type="molecule type" value="Genomic_DNA"/>
</dbReference>
<dbReference type="EMBL" id="AP017682">
    <property type="protein sequence ID" value="BAV81412.1"/>
    <property type="molecule type" value="Genomic_DNA"/>
</dbReference>
<comment type="similarity">
    <text evidence="3 17">Belongs to the complex I subunit 4 family.</text>
</comment>
<feature type="transmembrane region" description="Helical" evidence="17">
    <location>
        <begin position="345"/>
        <end position="367"/>
    </location>
</feature>
<evidence type="ECO:0000256" key="12">
    <source>
        <dbReference type="ARBA" id="ARBA00023027"/>
    </source>
</evidence>
<sequence>MFFLVFSFLVAFFDSVFFCFLVVFFMFLLLNDYSWFGCFFYCDSYFYVLMVFLSFYILFLVLVLEVSVVLNYMSKLLVFVSVLFFFSSSFVSLYIFYEMSVFPIMLMILGFGSQVEKISAGYYLLFYTIFCSFPFLYVLFNSYYDLFFVYYDLFLSWESVVFLGLCFLVKFPVYFLHLWLPKAHVEAPTVASMLLAGLLLKLGCVGFVRVMGSMGFYSVFFWLFLSFLGMVVSSLSCVFQSDVKSLAAYSSVVHMSMFLMVLVSMCIIGKGAGFLMLLGHGFTSAILFYLIGVFYSCTSSRMVYYFVGFFGGGLFFVFLLCLVFMSNMGVPPSLSFFSEFLAVGSMYYGFLLGFVVLGVYLFLSFYYSVYIISIGLMGFSFFCFEVFSLGLCVPFLLMMYNVFWLVIFF</sequence>